<dbReference type="OrthoDB" id="2651079at2"/>
<evidence type="ECO:0000313" key="2">
    <source>
        <dbReference type="EMBL" id="RSK35434.1"/>
    </source>
</evidence>
<proteinExistence type="predicted"/>
<keyword evidence="1" id="KW-0732">Signal</keyword>
<keyword evidence="3" id="KW-1185">Reference proteome</keyword>
<gene>
    <name evidence="2" type="ORF">EI290_06980</name>
</gene>
<dbReference type="EMBL" id="RWIS01000003">
    <property type="protein sequence ID" value="RSK35434.1"/>
    <property type="molecule type" value="Genomic_DNA"/>
</dbReference>
<reference evidence="2 3" key="1">
    <citation type="submission" date="2018-12" db="EMBL/GenBank/DDBJ databases">
        <authorList>
            <person name="Feng G."/>
            <person name="Zhu H."/>
        </authorList>
    </citation>
    <scope>NUCLEOTIDE SEQUENCE [LARGE SCALE GENOMIC DNA]</scope>
    <source>
        <strain evidence="2 3">9PBR-2</strain>
    </source>
</reference>
<comment type="caution">
    <text evidence="2">The sequence shown here is derived from an EMBL/GenBank/DDBJ whole genome shotgun (WGS) entry which is preliminary data.</text>
</comment>
<evidence type="ECO:0008006" key="4">
    <source>
        <dbReference type="Google" id="ProtNLM"/>
    </source>
</evidence>
<dbReference type="Proteomes" id="UP000280066">
    <property type="component" value="Unassembled WGS sequence"/>
</dbReference>
<feature type="chain" id="PRO_5018648338" description="Lipocalin-like domain-containing protein" evidence="1">
    <location>
        <begin position="24"/>
        <end position="131"/>
    </location>
</feature>
<organism evidence="2 3">
    <name type="scientific">Hymenobacter metallilatus</name>
    <dbReference type="NCBI Taxonomy" id="2493666"/>
    <lineage>
        <taxon>Bacteria</taxon>
        <taxon>Pseudomonadati</taxon>
        <taxon>Bacteroidota</taxon>
        <taxon>Cytophagia</taxon>
        <taxon>Cytophagales</taxon>
        <taxon>Hymenobacteraceae</taxon>
        <taxon>Hymenobacter</taxon>
    </lineage>
</organism>
<sequence length="131" mass="15093">MRLFTLLASLSILLLAATCNPDANMTSQIKQLERTWLHAHEEDQGDVRVYRPNTYAFPPSRGRTGFAFDHNGMFTQYDIAPTDGIEGRKGRWTAENDHTLRITLDDKKDPDYTLEIVSLENEVLKVRRVER</sequence>
<name>A0A3R9NRR6_9BACT</name>
<dbReference type="AlphaFoldDB" id="A0A3R9NRR6"/>
<evidence type="ECO:0000313" key="3">
    <source>
        <dbReference type="Proteomes" id="UP000280066"/>
    </source>
</evidence>
<accession>A0A3R9NRR6</accession>
<protein>
    <recommendedName>
        <fullName evidence="4">Lipocalin-like domain-containing protein</fullName>
    </recommendedName>
</protein>
<feature type="signal peptide" evidence="1">
    <location>
        <begin position="1"/>
        <end position="23"/>
    </location>
</feature>
<evidence type="ECO:0000256" key="1">
    <source>
        <dbReference type="SAM" id="SignalP"/>
    </source>
</evidence>
<dbReference type="RefSeq" id="WP_125428082.1">
    <property type="nucleotide sequence ID" value="NZ_RWIS01000003.1"/>
</dbReference>